<feature type="chain" id="PRO_5013794526" evidence="2">
    <location>
        <begin position="17"/>
        <end position="601"/>
    </location>
</feature>
<dbReference type="Proteomes" id="UP000230605">
    <property type="component" value="Chromosome 2"/>
</dbReference>
<feature type="compositionally biased region" description="Low complexity" evidence="1">
    <location>
        <begin position="407"/>
        <end position="428"/>
    </location>
</feature>
<feature type="signal peptide" evidence="2">
    <location>
        <begin position="1"/>
        <end position="16"/>
    </location>
</feature>
<gene>
    <name evidence="5" type="ORF">CB0940_06322</name>
    <name evidence="6" type="ORF">RHO25_003559</name>
</gene>
<feature type="region of interest" description="Disordered" evidence="1">
    <location>
        <begin position="364"/>
        <end position="442"/>
    </location>
</feature>
<keyword evidence="8" id="KW-1185">Reference proteome</keyword>
<feature type="domain" description="Cell wall mannoprotein PIR1-like C-terminal" evidence="4">
    <location>
        <begin position="65"/>
        <end position="140"/>
    </location>
</feature>
<dbReference type="Pfam" id="PF09792">
    <property type="entry name" value="But2"/>
    <property type="match status" value="1"/>
</dbReference>
<evidence type="ECO:0000259" key="4">
    <source>
        <dbReference type="Pfam" id="PF22799"/>
    </source>
</evidence>
<feature type="compositionally biased region" description="Polar residues" evidence="1">
    <location>
        <begin position="245"/>
        <end position="255"/>
    </location>
</feature>
<dbReference type="AlphaFoldDB" id="A0A2G5HYP9"/>
<proteinExistence type="predicted"/>
<reference evidence="5 7" key="1">
    <citation type="submission" date="2015-10" db="EMBL/GenBank/DDBJ databases">
        <title>The cercosporin biosynthetic gene cluster was horizontally transferred to several fungal lineages and shown to be expanded in Cercospora beticola based on microsynteny with recipient genomes.</title>
        <authorList>
            <person name="De Jonge R."/>
            <person name="Ebert M.K."/>
            <person name="Suttle J.C."/>
            <person name="Jurick Ii W.M."/>
            <person name="Secor G.A."/>
            <person name="Thomma B.P."/>
            <person name="Van De Peer Y."/>
            <person name="Bolton M.D."/>
        </authorList>
    </citation>
    <scope>NUCLEOTIDE SEQUENCE [LARGE SCALE GENOMIC DNA]</scope>
    <source>
        <strain evidence="5 7">09-40</strain>
    </source>
</reference>
<evidence type="ECO:0000313" key="6">
    <source>
        <dbReference type="EMBL" id="WPA98946.1"/>
    </source>
</evidence>
<feature type="compositionally biased region" description="Low complexity" evidence="1">
    <location>
        <begin position="184"/>
        <end position="220"/>
    </location>
</feature>
<evidence type="ECO:0000259" key="3">
    <source>
        <dbReference type="Pfam" id="PF09792"/>
    </source>
</evidence>
<evidence type="ECO:0000256" key="1">
    <source>
        <dbReference type="SAM" id="MobiDB-lite"/>
    </source>
</evidence>
<evidence type="ECO:0000313" key="8">
    <source>
        <dbReference type="Proteomes" id="UP001302367"/>
    </source>
</evidence>
<dbReference type="EMBL" id="CP134185">
    <property type="protein sequence ID" value="WPA98946.1"/>
    <property type="molecule type" value="Genomic_DNA"/>
</dbReference>
<dbReference type="OrthoDB" id="4657524at2759"/>
<keyword evidence="2" id="KW-0732">Signal</keyword>
<dbReference type="Proteomes" id="UP001302367">
    <property type="component" value="Chromosome 2"/>
</dbReference>
<dbReference type="EMBL" id="LKMD01000102">
    <property type="protein sequence ID" value="PIA97372.1"/>
    <property type="molecule type" value="Genomic_DNA"/>
</dbReference>
<sequence length="601" mass="61890">MTTFLLTAGLVAGAAGAVLPRHDNGQCQFQLTAAGGASGTVGQLDDGQNRIGGSFEAATYSLENGAIKDSNNRGCILTPPTSQFQCDEGATPTSGFSIGEGGEVQFDGSTKFFACGATTEDKEWNIYTTPVEGQDDCVEITLSTGGECSGSDNGGASSTGVVSSFATAATTKVESTPVVPVVSTSVDQPSAPAYGAPSSAPAYDAPSSAPAYGAPSSVASQQTSTSKETVPASIETPPAYPVDTQPASKQTQTPPLETPPAYPVPYNSAPPAQPSTVAEGKPSTLIQKTTAKESIPAYTPVASSKRETKTVEGSFPAYTPVKPGKETKTVETTVKQSVPAYIPVTSGKQETQTVETTVKTSIPAYTPVPSTKQETKTVESTVEQTTQSAPAQYPTGGEQPAESTYVQTSQAQTTPAQSAPAETQPAPSNTQPSASGGSACAADLSGAYETPHLIIPVSSEESSKAFGTQYNATISSSKSTIFSFDIPADYSEKTCSVVFLFPKQEDLETSAFTFNGQGSINFSELSAGVTEKTSKDTAPSKKQDLGKVENVQPGQEGHVISTGKCEAGKTIAVQAEAAGGLELEFFQDWNPSPIGVYITAC</sequence>
<feature type="region of interest" description="Disordered" evidence="1">
    <location>
        <begin position="184"/>
        <end position="279"/>
    </location>
</feature>
<reference evidence="6 8" key="2">
    <citation type="submission" date="2023-09" db="EMBL/GenBank/DDBJ databases">
        <title>Complete-Gapless Cercospora beticola genome.</title>
        <authorList>
            <person name="Wyatt N.A."/>
            <person name="Spanner R.E."/>
            <person name="Bolton M.D."/>
        </authorList>
    </citation>
    <scope>NUCLEOTIDE SEQUENCE [LARGE SCALE GENOMIC DNA]</scope>
    <source>
        <strain evidence="6">Cb09-40</strain>
    </source>
</reference>
<dbReference type="PANTHER" id="PTHR39613:SF1">
    <property type="entry name" value="ANCHORED CELL WALL PROTEIN, PUTATIVE (AFU_ORTHOLOGUE AFUA_4G08960)-RELATED"/>
    <property type="match status" value="1"/>
</dbReference>
<accession>A0A2G5HYP9</accession>
<evidence type="ECO:0000313" key="7">
    <source>
        <dbReference type="Proteomes" id="UP000230605"/>
    </source>
</evidence>
<dbReference type="PANTHER" id="PTHR39613">
    <property type="entry name" value="ANCHORED CELL WALL PROTEIN, PUTATIVE (AFU_ORTHOLOGUE AFUA_4G08960)-RELATED"/>
    <property type="match status" value="1"/>
</dbReference>
<dbReference type="InterPro" id="IPR054508">
    <property type="entry name" value="PIR1-like_C"/>
</dbReference>
<protein>
    <submittedName>
        <fullName evidence="5">Uncharacterized protein</fullName>
    </submittedName>
</protein>
<feature type="compositionally biased region" description="Polar residues" evidence="1">
    <location>
        <begin position="368"/>
        <end position="390"/>
    </location>
</feature>
<evidence type="ECO:0000313" key="5">
    <source>
        <dbReference type="EMBL" id="PIA97372.1"/>
    </source>
</evidence>
<name>A0A2G5HYP9_CERBT</name>
<dbReference type="Pfam" id="PF22799">
    <property type="entry name" value="PIR1-like_C"/>
    <property type="match status" value="1"/>
</dbReference>
<feature type="domain" description="Ubiquitin 3 binding protein But2 C-terminal" evidence="3">
    <location>
        <begin position="449"/>
        <end position="591"/>
    </location>
</feature>
<evidence type="ECO:0000256" key="2">
    <source>
        <dbReference type="SAM" id="SignalP"/>
    </source>
</evidence>
<dbReference type="InterPro" id="IPR018620">
    <property type="entry name" value="Ubiquitin3-bd_protein_But2_C"/>
</dbReference>
<organism evidence="5 7">
    <name type="scientific">Cercospora beticola</name>
    <name type="common">Sugarbeet leaf spot fungus</name>
    <dbReference type="NCBI Taxonomy" id="122368"/>
    <lineage>
        <taxon>Eukaryota</taxon>
        <taxon>Fungi</taxon>
        <taxon>Dikarya</taxon>
        <taxon>Ascomycota</taxon>
        <taxon>Pezizomycotina</taxon>
        <taxon>Dothideomycetes</taxon>
        <taxon>Dothideomycetidae</taxon>
        <taxon>Mycosphaerellales</taxon>
        <taxon>Mycosphaerellaceae</taxon>
        <taxon>Cercospora</taxon>
    </lineage>
</organism>